<dbReference type="InterPro" id="IPR016181">
    <property type="entry name" value="Acyl_CoA_acyltransferase"/>
</dbReference>
<protein>
    <recommendedName>
        <fullName evidence="3">N-acetyltransferase</fullName>
    </recommendedName>
</protein>
<name>A0A376GH53_9FLAO</name>
<evidence type="ECO:0000313" key="2">
    <source>
        <dbReference type="Proteomes" id="UP000254737"/>
    </source>
</evidence>
<dbReference type="Proteomes" id="UP000254737">
    <property type="component" value="Unassembled WGS sequence"/>
</dbReference>
<evidence type="ECO:0000313" key="1">
    <source>
        <dbReference type="EMBL" id="STD59280.1"/>
    </source>
</evidence>
<proteinExistence type="predicted"/>
<dbReference type="RefSeq" id="WP_115001287.1">
    <property type="nucleotide sequence ID" value="NZ_UFXS01000001.1"/>
</dbReference>
<reference evidence="1 2" key="1">
    <citation type="submission" date="2018-06" db="EMBL/GenBank/DDBJ databases">
        <authorList>
            <consortium name="Pathogen Informatics"/>
            <person name="Doyle S."/>
        </authorList>
    </citation>
    <scope>NUCLEOTIDE SEQUENCE [LARGE SCALE GENOMIC DNA]</scope>
    <source>
        <strain evidence="1 2">NCTC13456</strain>
    </source>
</reference>
<organism evidence="1 2">
    <name type="scientific">Empedobacter falsenii</name>
    <dbReference type="NCBI Taxonomy" id="343874"/>
    <lineage>
        <taxon>Bacteria</taxon>
        <taxon>Pseudomonadati</taxon>
        <taxon>Bacteroidota</taxon>
        <taxon>Flavobacteriia</taxon>
        <taxon>Flavobacteriales</taxon>
        <taxon>Weeksellaceae</taxon>
        <taxon>Empedobacter</taxon>
    </lineage>
</organism>
<dbReference type="EMBL" id="UFXS01000001">
    <property type="protein sequence ID" value="STD59280.1"/>
    <property type="molecule type" value="Genomic_DNA"/>
</dbReference>
<evidence type="ECO:0008006" key="3">
    <source>
        <dbReference type="Google" id="ProtNLM"/>
    </source>
</evidence>
<dbReference type="STRING" id="343874.GCA_000805695_00577"/>
<dbReference type="Gene3D" id="3.40.630.30">
    <property type="match status" value="1"/>
</dbReference>
<dbReference type="AlphaFoldDB" id="A0A376GH53"/>
<accession>A0A376GH53</accession>
<sequence length="160" mass="19109">MPQLNSFEIYSFTTLNQIHKDYIFKIWNNEYPINLAFESLQDTENYLNSLIEAKHFFAVDENNQMQAWAVIFERDYEKWFAIIVDSELHQIGLGRKILNRLKTFSTELNGWVIDHEKDTKANGEPYRSPLAFYIKNDFKLLPEIRLELDKISAVKINWRE</sequence>
<gene>
    <name evidence="1" type="ORF">NCTC13456_02920</name>
</gene>
<dbReference type="SUPFAM" id="SSF55729">
    <property type="entry name" value="Acyl-CoA N-acyltransferases (Nat)"/>
    <property type="match status" value="1"/>
</dbReference>